<sequence length="470" mass="53661">MYWLYLDLSDLALSINASEPSSQPQALIEQQKVTHVNQSAKMLGVQSGQSLIMAQQLAPSLKIATFNGHEITQKLHQLAIELLELTPKVTVVSTHGLLVYSEGMESIYPTIQQHLRALLTAIRQQQLPVDGVAALSAPLAIWLARQRHTQKDLPRILLRADQCSLELAYSQLPVSMVTELADMGLTSLTMLLKLPRTELRSRFGQELLNYLDQCLGKCPINYQWQQPIRQFTRKLTLNYEATQSDQLSHSCWQLTYSLAHYLRTHQLACQCLTLQLHYRQRLTETLMINSVQLQHKAETWQTLIDLQLDYLQLPEPVIALTLQSGPCQPVQSHRYDLWHNEESHTDTNFLDKLSQRIGPNNIFYLNHCDTHLPEQASRLTALSQKEQPAEPPLSLPQRARPLWLLTEPKPISGNSFVCLDQPELIELEQHGIRVIRSYQRVVFNHSGAQGWAFYAPKATPAGWWLHGWFA</sequence>
<dbReference type="GO" id="GO:0016740">
    <property type="term" value="F:transferase activity"/>
    <property type="evidence" value="ECO:0007669"/>
    <property type="project" value="UniProtKB-KW"/>
</dbReference>
<dbReference type="GO" id="GO:0006281">
    <property type="term" value="P:DNA repair"/>
    <property type="evidence" value="ECO:0007669"/>
    <property type="project" value="InterPro"/>
</dbReference>
<accession>A0A4R1JAN0</accession>
<evidence type="ECO:0000259" key="2">
    <source>
        <dbReference type="Pfam" id="PF00817"/>
    </source>
</evidence>
<dbReference type="PANTHER" id="PTHR35369">
    <property type="entry name" value="BLR3025 PROTEIN-RELATED"/>
    <property type="match status" value="1"/>
</dbReference>
<keyword evidence="3" id="KW-0808">Transferase</keyword>
<evidence type="ECO:0000313" key="4">
    <source>
        <dbReference type="Proteomes" id="UP000295565"/>
    </source>
</evidence>
<dbReference type="CDD" id="cd03468">
    <property type="entry name" value="PolY_like"/>
    <property type="match status" value="1"/>
</dbReference>
<dbReference type="InterPro" id="IPR043502">
    <property type="entry name" value="DNA/RNA_pol_sf"/>
</dbReference>
<reference evidence="3 4" key="1">
    <citation type="submission" date="2019-03" db="EMBL/GenBank/DDBJ databases">
        <title>Genomic Encyclopedia of Type Strains, Phase IV (KMG-IV): sequencing the most valuable type-strain genomes for metagenomic binning, comparative biology and taxonomic classification.</title>
        <authorList>
            <person name="Goeker M."/>
        </authorList>
    </citation>
    <scope>NUCLEOTIDE SEQUENCE [LARGE SCALE GENOMIC DNA]</scope>
    <source>
        <strain evidence="3 4">DSM 18577</strain>
    </source>
</reference>
<dbReference type="Pfam" id="PF00817">
    <property type="entry name" value="IMS"/>
    <property type="match status" value="1"/>
</dbReference>
<dbReference type="SUPFAM" id="SSF56672">
    <property type="entry name" value="DNA/RNA polymerases"/>
    <property type="match status" value="1"/>
</dbReference>
<organism evidence="3 4">
    <name type="scientific">Celerinatantimonas diazotrophica</name>
    <dbReference type="NCBI Taxonomy" id="412034"/>
    <lineage>
        <taxon>Bacteria</taxon>
        <taxon>Pseudomonadati</taxon>
        <taxon>Pseudomonadota</taxon>
        <taxon>Gammaproteobacteria</taxon>
        <taxon>Celerinatantimonadaceae</taxon>
        <taxon>Celerinatantimonas</taxon>
    </lineage>
</organism>
<evidence type="ECO:0000256" key="1">
    <source>
        <dbReference type="ARBA" id="ARBA00022763"/>
    </source>
</evidence>
<name>A0A4R1JAN0_9GAMM</name>
<evidence type="ECO:0000313" key="3">
    <source>
        <dbReference type="EMBL" id="TCK47702.1"/>
    </source>
</evidence>
<protein>
    <submittedName>
        <fullName evidence="3">Nucleotidyltransferase/DNA polymerase involved in DNA repair</fullName>
    </submittedName>
</protein>
<dbReference type="PANTHER" id="PTHR35369:SF2">
    <property type="entry name" value="BLR3025 PROTEIN"/>
    <property type="match status" value="1"/>
</dbReference>
<gene>
    <name evidence="3" type="ORF">EV690_2747</name>
</gene>
<dbReference type="Proteomes" id="UP000295565">
    <property type="component" value="Unassembled WGS sequence"/>
</dbReference>
<proteinExistence type="predicted"/>
<dbReference type="AlphaFoldDB" id="A0A4R1JAN0"/>
<keyword evidence="4" id="KW-1185">Reference proteome</keyword>
<comment type="caution">
    <text evidence="3">The sequence shown here is derived from an EMBL/GenBank/DDBJ whole genome shotgun (WGS) entry which is preliminary data.</text>
</comment>
<feature type="domain" description="UmuC" evidence="2">
    <location>
        <begin position="23"/>
        <end position="124"/>
    </location>
</feature>
<dbReference type="EMBL" id="SMGD01000014">
    <property type="protein sequence ID" value="TCK47702.1"/>
    <property type="molecule type" value="Genomic_DNA"/>
</dbReference>
<keyword evidence="1" id="KW-0227">DNA damage</keyword>
<dbReference type="InterPro" id="IPR050356">
    <property type="entry name" value="SulA_CellDiv_inhibitor"/>
</dbReference>
<dbReference type="OrthoDB" id="5298951at2"/>
<dbReference type="RefSeq" id="WP_131913501.1">
    <property type="nucleotide sequence ID" value="NZ_OU594967.1"/>
</dbReference>
<dbReference type="InterPro" id="IPR001126">
    <property type="entry name" value="UmuC"/>
</dbReference>